<evidence type="ECO:0000256" key="6">
    <source>
        <dbReference type="ARBA" id="ARBA00022777"/>
    </source>
</evidence>
<name>E5XTL2_SEGRC</name>
<dbReference type="Pfam" id="PF13671">
    <property type="entry name" value="AAA_33"/>
    <property type="match status" value="1"/>
</dbReference>
<evidence type="ECO:0000313" key="12">
    <source>
        <dbReference type="Proteomes" id="UP000004816"/>
    </source>
</evidence>
<proteinExistence type="inferred from homology"/>
<dbReference type="eggNOG" id="COG3265">
    <property type="taxonomic scope" value="Bacteria"/>
</dbReference>
<dbReference type="EC" id="2.7.1.12" evidence="3 10"/>
<dbReference type="InterPro" id="IPR006001">
    <property type="entry name" value="Therm_gnt_kin"/>
</dbReference>
<dbReference type="SUPFAM" id="SSF52540">
    <property type="entry name" value="P-loop containing nucleoside triphosphate hydrolases"/>
    <property type="match status" value="1"/>
</dbReference>
<evidence type="ECO:0000256" key="2">
    <source>
        <dbReference type="ARBA" id="ARBA00008420"/>
    </source>
</evidence>
<dbReference type="AlphaFoldDB" id="E5XTL2"/>
<gene>
    <name evidence="11" type="ORF">HMPREF9336_02834</name>
</gene>
<dbReference type="PANTHER" id="PTHR43442:SF3">
    <property type="entry name" value="GLUCONOKINASE-RELATED"/>
    <property type="match status" value="1"/>
</dbReference>
<dbReference type="GO" id="GO:0005737">
    <property type="term" value="C:cytoplasm"/>
    <property type="evidence" value="ECO:0007669"/>
    <property type="project" value="TreeGrafter"/>
</dbReference>
<evidence type="ECO:0000256" key="8">
    <source>
        <dbReference type="ARBA" id="ARBA00023064"/>
    </source>
</evidence>
<comment type="pathway">
    <text evidence="1">Carbohydrate acid metabolism.</text>
</comment>
<dbReference type="RefSeq" id="WP_007471459.1">
    <property type="nucleotide sequence ID" value="NZ_KI391953.1"/>
</dbReference>
<comment type="similarity">
    <text evidence="2 10">Belongs to the gluconokinase GntK/GntV family.</text>
</comment>
<dbReference type="EMBL" id="ACZI02000001">
    <property type="protein sequence ID" value="EFV12327.1"/>
    <property type="molecule type" value="Genomic_DNA"/>
</dbReference>
<evidence type="ECO:0000256" key="3">
    <source>
        <dbReference type="ARBA" id="ARBA00012054"/>
    </source>
</evidence>
<dbReference type="PANTHER" id="PTHR43442">
    <property type="entry name" value="GLUCONOKINASE-RELATED"/>
    <property type="match status" value="1"/>
</dbReference>
<evidence type="ECO:0000256" key="7">
    <source>
        <dbReference type="ARBA" id="ARBA00022840"/>
    </source>
</evidence>
<keyword evidence="8" id="KW-0311">Gluconate utilization</keyword>
<evidence type="ECO:0000256" key="5">
    <source>
        <dbReference type="ARBA" id="ARBA00022741"/>
    </source>
</evidence>
<keyword evidence="12" id="KW-1185">Reference proteome</keyword>
<dbReference type="NCBIfam" id="TIGR01313">
    <property type="entry name" value="therm_gnt_kin"/>
    <property type="match status" value="1"/>
</dbReference>
<dbReference type="Gene3D" id="3.40.50.300">
    <property type="entry name" value="P-loop containing nucleotide triphosphate hydrolases"/>
    <property type="match status" value="1"/>
</dbReference>
<evidence type="ECO:0000313" key="11">
    <source>
        <dbReference type="EMBL" id="EFV12327.1"/>
    </source>
</evidence>
<comment type="caution">
    <text evidence="11">The sequence shown here is derived from an EMBL/GenBank/DDBJ whole genome shotgun (WGS) entry which is preliminary data.</text>
</comment>
<keyword evidence="4 10" id="KW-0808">Transferase</keyword>
<dbReference type="FunFam" id="3.40.50.300:FF:000522">
    <property type="entry name" value="Gluconokinase"/>
    <property type="match status" value="1"/>
</dbReference>
<keyword evidence="7 10" id="KW-0067">ATP-binding</keyword>
<protein>
    <recommendedName>
        <fullName evidence="3 10">Gluconokinase</fullName>
        <ecNumber evidence="3 10">2.7.1.12</ecNumber>
    </recommendedName>
</protein>
<dbReference type="HOGENOM" id="CLU_077168_4_1_11"/>
<evidence type="ECO:0000256" key="9">
    <source>
        <dbReference type="ARBA" id="ARBA00048090"/>
    </source>
</evidence>
<dbReference type="GO" id="GO:0019521">
    <property type="term" value="P:D-gluconate metabolic process"/>
    <property type="evidence" value="ECO:0007669"/>
    <property type="project" value="UniProtKB-KW"/>
</dbReference>
<dbReference type="InterPro" id="IPR027417">
    <property type="entry name" value="P-loop_NTPase"/>
</dbReference>
<organism evidence="11 12">
    <name type="scientific">Segniliparus rugosus (strain ATCC BAA-974 / DSM 45345 / CCUG 50838 / CIP 108380 / JCM 13579 / CDC 945)</name>
    <dbReference type="NCBI Taxonomy" id="679197"/>
    <lineage>
        <taxon>Bacteria</taxon>
        <taxon>Bacillati</taxon>
        <taxon>Actinomycetota</taxon>
        <taxon>Actinomycetes</taxon>
        <taxon>Mycobacteriales</taxon>
        <taxon>Segniliparaceae</taxon>
        <taxon>Segniliparus</taxon>
    </lineage>
</organism>
<sequence length="178" mass="19228">MAVVVVMGVSGCGKSTIAGLLAEERGWDLLEGDQLHPPENIAKMSAGIPLADEDRWPWLAAVAAWIRERSAVGADAVVSCSALKRAYRDRLRGGSPEGEVVFAHLDGPCDVLAERMAHRAHFMPASLLDSQLADLERLGPDEPGLVVDLRQSPQEQAAAILSWLGREQKTQKSRGQAR</sequence>
<accession>E5XTL2</accession>
<dbReference type="CDD" id="cd02021">
    <property type="entry name" value="GntK"/>
    <property type="match status" value="1"/>
</dbReference>
<dbReference type="OrthoDB" id="9795716at2"/>
<dbReference type="STRING" id="679197.HMPREF9336_02834"/>
<keyword evidence="6 10" id="KW-0418">Kinase</keyword>
<evidence type="ECO:0000256" key="4">
    <source>
        <dbReference type="ARBA" id="ARBA00022679"/>
    </source>
</evidence>
<dbReference type="GO" id="GO:0005524">
    <property type="term" value="F:ATP binding"/>
    <property type="evidence" value="ECO:0007669"/>
    <property type="project" value="UniProtKB-KW"/>
</dbReference>
<comment type="catalytic activity">
    <reaction evidence="9 10">
        <text>D-gluconate + ATP = 6-phospho-D-gluconate + ADP + H(+)</text>
        <dbReference type="Rhea" id="RHEA:19433"/>
        <dbReference type="ChEBI" id="CHEBI:15378"/>
        <dbReference type="ChEBI" id="CHEBI:18391"/>
        <dbReference type="ChEBI" id="CHEBI:30616"/>
        <dbReference type="ChEBI" id="CHEBI:58759"/>
        <dbReference type="ChEBI" id="CHEBI:456216"/>
        <dbReference type="EC" id="2.7.1.12"/>
    </reaction>
</comment>
<dbReference type="GO" id="GO:0046316">
    <property type="term" value="F:gluconokinase activity"/>
    <property type="evidence" value="ECO:0007669"/>
    <property type="project" value="UniProtKB-EC"/>
</dbReference>
<dbReference type="Proteomes" id="UP000004816">
    <property type="component" value="Unassembled WGS sequence"/>
</dbReference>
<evidence type="ECO:0000256" key="1">
    <source>
        <dbReference type="ARBA" id="ARBA00004761"/>
    </source>
</evidence>
<reference evidence="11 12" key="1">
    <citation type="journal article" date="2011" name="Stand. Genomic Sci.">
        <title>High quality draft genome sequence of Segniliparus rugosus CDC 945(T)= (ATCC BAA-974(T)).</title>
        <authorList>
            <person name="Earl A.M."/>
            <person name="Desjardins C.A."/>
            <person name="Fitzgerald M.G."/>
            <person name="Arachchi H.M."/>
            <person name="Zeng Q."/>
            <person name="Mehta T."/>
            <person name="Griggs A."/>
            <person name="Birren B.W."/>
            <person name="Toney N.C."/>
            <person name="Carr J."/>
            <person name="Posey J."/>
            <person name="Butler W.R."/>
        </authorList>
    </citation>
    <scope>NUCLEOTIDE SEQUENCE [LARGE SCALE GENOMIC DNA]</scope>
    <source>
        <strain evidence="12">ATCC BAA-974 / DSM 45345 / CCUG 50838 / CIP 108380 / JCM 13579 / CDC 945</strain>
    </source>
</reference>
<keyword evidence="5 10" id="KW-0547">Nucleotide-binding</keyword>
<evidence type="ECO:0000256" key="10">
    <source>
        <dbReference type="RuleBase" id="RU363066"/>
    </source>
</evidence>